<feature type="region of interest" description="Disordered" evidence="1">
    <location>
        <begin position="233"/>
        <end position="256"/>
    </location>
</feature>
<reference evidence="2" key="1">
    <citation type="submission" date="2023-03" db="EMBL/GenBank/DDBJ databases">
        <title>Massive genome expansion in bonnet fungi (Mycena s.s.) driven by repeated elements and novel gene families across ecological guilds.</title>
        <authorList>
            <consortium name="Lawrence Berkeley National Laboratory"/>
            <person name="Harder C.B."/>
            <person name="Miyauchi S."/>
            <person name="Viragh M."/>
            <person name="Kuo A."/>
            <person name="Thoen E."/>
            <person name="Andreopoulos B."/>
            <person name="Lu D."/>
            <person name="Skrede I."/>
            <person name="Drula E."/>
            <person name="Henrissat B."/>
            <person name="Morin E."/>
            <person name="Kohler A."/>
            <person name="Barry K."/>
            <person name="LaButti K."/>
            <person name="Morin E."/>
            <person name="Salamov A."/>
            <person name="Lipzen A."/>
            <person name="Mereny Z."/>
            <person name="Hegedus B."/>
            <person name="Baldrian P."/>
            <person name="Stursova M."/>
            <person name="Weitz H."/>
            <person name="Taylor A."/>
            <person name="Grigoriev I.V."/>
            <person name="Nagy L.G."/>
            <person name="Martin F."/>
            <person name="Kauserud H."/>
        </authorList>
    </citation>
    <scope>NUCLEOTIDE SEQUENCE</scope>
    <source>
        <strain evidence="2">CBHHK182m</strain>
    </source>
</reference>
<organism evidence="2 3">
    <name type="scientific">Mycena metata</name>
    <dbReference type="NCBI Taxonomy" id="1033252"/>
    <lineage>
        <taxon>Eukaryota</taxon>
        <taxon>Fungi</taxon>
        <taxon>Dikarya</taxon>
        <taxon>Basidiomycota</taxon>
        <taxon>Agaricomycotina</taxon>
        <taxon>Agaricomycetes</taxon>
        <taxon>Agaricomycetidae</taxon>
        <taxon>Agaricales</taxon>
        <taxon>Marasmiineae</taxon>
        <taxon>Mycenaceae</taxon>
        <taxon>Mycena</taxon>
    </lineage>
</organism>
<dbReference type="Proteomes" id="UP001215598">
    <property type="component" value="Unassembled WGS sequence"/>
</dbReference>
<keyword evidence="3" id="KW-1185">Reference proteome</keyword>
<comment type="caution">
    <text evidence="2">The sequence shown here is derived from an EMBL/GenBank/DDBJ whole genome shotgun (WGS) entry which is preliminary data.</text>
</comment>
<evidence type="ECO:0000256" key="1">
    <source>
        <dbReference type="SAM" id="MobiDB-lite"/>
    </source>
</evidence>
<name>A0AAD7HYY0_9AGAR</name>
<dbReference type="EMBL" id="JARKIB010000152">
    <property type="protein sequence ID" value="KAJ7731515.1"/>
    <property type="molecule type" value="Genomic_DNA"/>
</dbReference>
<feature type="region of interest" description="Disordered" evidence="1">
    <location>
        <begin position="58"/>
        <end position="128"/>
    </location>
</feature>
<dbReference type="AlphaFoldDB" id="A0AAD7HYY0"/>
<gene>
    <name evidence="2" type="ORF">B0H16DRAFT_1469077</name>
</gene>
<evidence type="ECO:0000313" key="2">
    <source>
        <dbReference type="EMBL" id="KAJ7731515.1"/>
    </source>
</evidence>
<protein>
    <submittedName>
        <fullName evidence="2">Uncharacterized protein</fullName>
    </submittedName>
</protein>
<feature type="compositionally biased region" description="Polar residues" evidence="1">
    <location>
        <begin position="118"/>
        <end position="127"/>
    </location>
</feature>
<proteinExistence type="predicted"/>
<accession>A0AAD7HYY0</accession>
<evidence type="ECO:0000313" key="3">
    <source>
        <dbReference type="Proteomes" id="UP001215598"/>
    </source>
</evidence>
<feature type="compositionally biased region" description="Basic and acidic residues" evidence="1">
    <location>
        <begin position="235"/>
        <end position="256"/>
    </location>
</feature>
<sequence length="423" mass="46595">MTDIFGRFRRSLSLEGRGKKQNDLGACREIESRKEDTAVQMTVDRSLTGIISMRSETTAATNSSPLPHALAESNTFPPRVPSAERATPLPRPSTASVPPKPPPLARTRTADPLFQLIPTPTSGTCWTDTPRRRGVPLYQLHLRIRLCRVPFWDAARVDGKAEAPETGAEPSACPRGRVTGCAANGQCLGLGEGKSASRTTGRDVRALLVYCGVPPRGSTLSWRQIDGSTRRVGRRKESWRNNEVKGQRHASHEMKQHTWIPKPSFQIIPHSREKDEDMANSALGIGEWKVRFLGTEEALGKVGRSAIDWGREAVVAKREQIVANPICVGSVPDILFTSRGHYRERLDAWPDFDNAGEQTTKGRGGQSGSEEALVERLEDFVAGGRGQGREEIRLVAVKRLAAPFDVLLLKFGADSRIATQWRN</sequence>